<dbReference type="InterPro" id="IPR022792">
    <property type="entry name" value="T2SS_protein-GspN"/>
</dbReference>
<name>A0ABS6VMS1_9GAMM</name>
<keyword evidence="6" id="KW-0997">Cell inner membrane</keyword>
<keyword evidence="7" id="KW-0812">Transmembrane</keyword>
<comment type="similarity">
    <text evidence="2">Belongs to the GSP N family.</text>
</comment>
<evidence type="ECO:0000256" key="10">
    <source>
        <dbReference type="ARBA" id="ARBA00030772"/>
    </source>
</evidence>
<gene>
    <name evidence="11" type="ORF">KXJ70_02355</name>
</gene>
<evidence type="ECO:0000256" key="6">
    <source>
        <dbReference type="ARBA" id="ARBA00022519"/>
    </source>
</evidence>
<keyword evidence="4" id="KW-0813">Transport</keyword>
<keyword evidence="8" id="KW-0653">Protein transport</keyword>
<dbReference type="PROSITE" id="PS51257">
    <property type="entry name" value="PROKAR_LIPOPROTEIN"/>
    <property type="match status" value="1"/>
</dbReference>
<evidence type="ECO:0000256" key="4">
    <source>
        <dbReference type="ARBA" id="ARBA00022448"/>
    </source>
</evidence>
<evidence type="ECO:0000256" key="7">
    <source>
        <dbReference type="ARBA" id="ARBA00022692"/>
    </source>
</evidence>
<keyword evidence="9" id="KW-0472">Membrane</keyword>
<evidence type="ECO:0000256" key="2">
    <source>
        <dbReference type="ARBA" id="ARBA00007208"/>
    </source>
</evidence>
<keyword evidence="12" id="KW-1185">Reference proteome</keyword>
<proteinExistence type="inferred from homology"/>
<accession>A0ABS6VMS1</accession>
<evidence type="ECO:0000256" key="9">
    <source>
        <dbReference type="ARBA" id="ARBA00023136"/>
    </source>
</evidence>
<dbReference type="EMBL" id="JAHWDQ010000001">
    <property type="protein sequence ID" value="MBW2939601.1"/>
    <property type="molecule type" value="Genomic_DNA"/>
</dbReference>
<evidence type="ECO:0000256" key="8">
    <source>
        <dbReference type="ARBA" id="ARBA00022927"/>
    </source>
</evidence>
<organism evidence="11 12">
    <name type="scientific">Zhongshania aquimaris</name>
    <dbReference type="NCBI Taxonomy" id="2857107"/>
    <lineage>
        <taxon>Bacteria</taxon>
        <taxon>Pseudomonadati</taxon>
        <taxon>Pseudomonadota</taxon>
        <taxon>Gammaproteobacteria</taxon>
        <taxon>Cellvibrionales</taxon>
        <taxon>Spongiibacteraceae</taxon>
        <taxon>Zhongshania</taxon>
    </lineage>
</organism>
<keyword evidence="5" id="KW-1003">Cell membrane</keyword>
<dbReference type="RefSeq" id="WP_219041850.1">
    <property type="nucleotide sequence ID" value="NZ_JAHWDQ010000001.1"/>
</dbReference>
<protein>
    <recommendedName>
        <fullName evidence="3">Type II secretion system protein N</fullName>
    </recommendedName>
    <alternativeName>
        <fullName evidence="10">General secretion pathway protein N</fullName>
    </alternativeName>
</protein>
<reference evidence="11" key="1">
    <citation type="submission" date="2021-07" db="EMBL/GenBank/DDBJ databases">
        <title>Zhongshania sp. CAU 1632 isolated from seawater.</title>
        <authorList>
            <person name="Kim W."/>
        </authorList>
    </citation>
    <scope>NUCLEOTIDE SEQUENCE</scope>
    <source>
        <strain evidence="11">CAU 1632</strain>
    </source>
</reference>
<evidence type="ECO:0000256" key="1">
    <source>
        <dbReference type="ARBA" id="ARBA00004533"/>
    </source>
</evidence>
<evidence type="ECO:0000256" key="3">
    <source>
        <dbReference type="ARBA" id="ARBA00021563"/>
    </source>
</evidence>
<evidence type="ECO:0000256" key="5">
    <source>
        <dbReference type="ARBA" id="ARBA00022475"/>
    </source>
</evidence>
<comment type="subcellular location">
    <subcellularLocation>
        <location evidence="1">Cell inner membrane</location>
    </subcellularLocation>
</comment>
<dbReference type="Pfam" id="PF01203">
    <property type="entry name" value="T2SSN"/>
    <property type="match status" value="1"/>
</dbReference>
<dbReference type="Proteomes" id="UP001166291">
    <property type="component" value="Unassembled WGS sequence"/>
</dbReference>
<comment type="caution">
    <text evidence="11">The sequence shown here is derived from an EMBL/GenBank/DDBJ whole genome shotgun (WGS) entry which is preliminary data.</text>
</comment>
<sequence>MTRRIWIFTGLLFFVACLVVATPAWIVRDILIKQQPAMAVGNVSGRVWSGELDVVQYQGITLSGISWTLRPWGIFSGLPLAIAVTEPVTGEGNIGIGSDETLHLHSVSVDGQLERLLNAMNFPSMGFDGGITLVLDEAQINADGCQSLSGTLTLNSLSGDVEGVETIAPVSAALRCENKRIVLDIDENNSAKVRGVVRISVKGHMNGQLLLTPDPGTPLFKSLTQFMGRPSNGKDFVLRL</sequence>
<evidence type="ECO:0000313" key="12">
    <source>
        <dbReference type="Proteomes" id="UP001166291"/>
    </source>
</evidence>
<evidence type="ECO:0000313" key="11">
    <source>
        <dbReference type="EMBL" id="MBW2939601.1"/>
    </source>
</evidence>